<organism evidence="6 7">
    <name type="scientific">Leptospira wolffii</name>
    <dbReference type="NCBI Taxonomy" id="409998"/>
    <lineage>
        <taxon>Bacteria</taxon>
        <taxon>Pseudomonadati</taxon>
        <taxon>Spirochaetota</taxon>
        <taxon>Spirochaetia</taxon>
        <taxon>Leptospirales</taxon>
        <taxon>Leptospiraceae</taxon>
        <taxon>Leptospira</taxon>
    </lineage>
</organism>
<keyword evidence="3 5" id="KW-0732">Signal</keyword>
<dbReference type="InterPro" id="IPR050682">
    <property type="entry name" value="ModA/WtpA"/>
</dbReference>
<dbReference type="NCBIfam" id="TIGR01256">
    <property type="entry name" value="modA"/>
    <property type="match status" value="1"/>
</dbReference>
<gene>
    <name evidence="6" type="primary">modA</name>
    <name evidence="6" type="ORF">CH371_18495</name>
</gene>
<evidence type="ECO:0000256" key="2">
    <source>
        <dbReference type="ARBA" id="ARBA00022723"/>
    </source>
</evidence>
<dbReference type="PIRSF" id="PIRSF004846">
    <property type="entry name" value="ModA"/>
    <property type="match status" value="1"/>
</dbReference>
<dbReference type="GO" id="GO:0030973">
    <property type="term" value="F:molybdate ion binding"/>
    <property type="evidence" value="ECO:0007669"/>
    <property type="project" value="InterPro"/>
</dbReference>
<dbReference type="Proteomes" id="UP000231912">
    <property type="component" value="Unassembled WGS sequence"/>
</dbReference>
<keyword evidence="4" id="KW-0500">Molybdenum</keyword>
<evidence type="ECO:0000313" key="7">
    <source>
        <dbReference type="Proteomes" id="UP000231912"/>
    </source>
</evidence>
<dbReference type="EMBL" id="NPDT01000010">
    <property type="protein sequence ID" value="PJZ64406.1"/>
    <property type="molecule type" value="Genomic_DNA"/>
</dbReference>
<dbReference type="AlphaFoldDB" id="A0A2M9Z7K0"/>
<feature type="signal peptide" evidence="5">
    <location>
        <begin position="1"/>
        <end position="19"/>
    </location>
</feature>
<sequence>MPRYLVLCAIFLFHSVLSAEEITVAVAANFKGPMEEIKIEFQKAFKDTVVPVYGASGQLTSQIKNGAPFDLFLSADMKYPQDLFKTEFAVSSPKPYAIGILILLGTKENKNNSDWKELLLSPEIKHIAVANPASAPYGEAAVQALKHYGIYDALLPKIVFGESITQVNQFIFSESSDFGFTSKSALHSESFQKKQISFQIDPKSYAPIMQGVVMLKSVQGPKKNAIQNFYGFLFTKEVQSILLKYGYELPK</sequence>
<name>A0A2M9Z7K0_9LEPT</name>
<dbReference type="RefSeq" id="WP_100760175.1">
    <property type="nucleotide sequence ID" value="NZ_NPDT01000010.1"/>
</dbReference>
<accession>A0A2M9Z7K0</accession>
<evidence type="ECO:0000256" key="1">
    <source>
        <dbReference type="ARBA" id="ARBA00009175"/>
    </source>
</evidence>
<dbReference type="Pfam" id="PF13531">
    <property type="entry name" value="SBP_bac_11"/>
    <property type="match status" value="1"/>
</dbReference>
<evidence type="ECO:0000256" key="3">
    <source>
        <dbReference type="ARBA" id="ARBA00022729"/>
    </source>
</evidence>
<dbReference type="PANTHER" id="PTHR30632:SF14">
    <property type="entry name" value="TUNGSTATE_MOLYBDATE_CHROMATE-BINDING PROTEIN MODA"/>
    <property type="match status" value="1"/>
</dbReference>
<comment type="caution">
    <text evidence="6">The sequence shown here is derived from an EMBL/GenBank/DDBJ whole genome shotgun (WGS) entry which is preliminary data.</text>
</comment>
<evidence type="ECO:0000256" key="4">
    <source>
        <dbReference type="PIRSR" id="PIRSR004846-1"/>
    </source>
</evidence>
<dbReference type="GO" id="GO:0046872">
    <property type="term" value="F:metal ion binding"/>
    <property type="evidence" value="ECO:0007669"/>
    <property type="project" value="UniProtKB-KW"/>
</dbReference>
<comment type="similarity">
    <text evidence="1">Belongs to the bacterial solute-binding protein ModA family.</text>
</comment>
<dbReference type="GO" id="GO:0015689">
    <property type="term" value="P:molybdate ion transport"/>
    <property type="evidence" value="ECO:0007669"/>
    <property type="project" value="InterPro"/>
</dbReference>
<feature type="binding site" evidence="4">
    <location>
        <position position="164"/>
    </location>
    <ligand>
        <name>molybdate</name>
        <dbReference type="ChEBI" id="CHEBI:36264"/>
    </ligand>
</feature>
<feature type="binding site" evidence="4">
    <location>
        <position position="56"/>
    </location>
    <ligand>
        <name>molybdate</name>
        <dbReference type="ChEBI" id="CHEBI:36264"/>
    </ligand>
</feature>
<keyword evidence="2 4" id="KW-0479">Metal-binding</keyword>
<feature type="chain" id="PRO_5014819183" evidence="5">
    <location>
        <begin position="20"/>
        <end position="251"/>
    </location>
</feature>
<dbReference type="CDD" id="cd13539">
    <property type="entry name" value="PBP2_AvModA"/>
    <property type="match status" value="1"/>
</dbReference>
<dbReference type="InterPro" id="IPR005950">
    <property type="entry name" value="ModA"/>
</dbReference>
<dbReference type="Gene3D" id="3.40.190.10">
    <property type="entry name" value="Periplasmic binding protein-like II"/>
    <property type="match status" value="2"/>
</dbReference>
<evidence type="ECO:0000256" key="5">
    <source>
        <dbReference type="SAM" id="SignalP"/>
    </source>
</evidence>
<proteinExistence type="inferred from homology"/>
<evidence type="ECO:0000313" key="6">
    <source>
        <dbReference type="EMBL" id="PJZ64406.1"/>
    </source>
</evidence>
<protein>
    <submittedName>
        <fullName evidence="6">Molybdate ABC transporter substrate-binding protein</fullName>
    </submittedName>
</protein>
<dbReference type="PANTHER" id="PTHR30632">
    <property type="entry name" value="MOLYBDATE-BINDING PERIPLASMIC PROTEIN"/>
    <property type="match status" value="1"/>
</dbReference>
<reference evidence="6 7" key="1">
    <citation type="submission" date="2017-07" db="EMBL/GenBank/DDBJ databases">
        <title>Leptospira spp. isolated from tropical soils.</title>
        <authorList>
            <person name="Thibeaux R."/>
            <person name="Iraola G."/>
            <person name="Ferres I."/>
            <person name="Bierque E."/>
            <person name="Girault D."/>
            <person name="Soupe-Gilbert M.-E."/>
            <person name="Picardeau M."/>
            <person name="Goarant C."/>
        </authorList>
    </citation>
    <scope>NUCLEOTIDE SEQUENCE [LARGE SCALE GENOMIC DNA]</scope>
    <source>
        <strain evidence="6 7">FH2-C-A2</strain>
    </source>
</reference>
<dbReference type="SUPFAM" id="SSF53850">
    <property type="entry name" value="Periplasmic binding protein-like II"/>
    <property type="match status" value="1"/>
</dbReference>
<dbReference type="InterPro" id="IPR044084">
    <property type="entry name" value="AvModA-like_subst-bd"/>
</dbReference>